<comment type="caution">
    <text evidence="1">The sequence shown here is derived from an EMBL/GenBank/DDBJ whole genome shotgun (WGS) entry which is preliminary data.</text>
</comment>
<protein>
    <submittedName>
        <fullName evidence="1">Glutathione S-transferase T1</fullName>
    </submittedName>
</protein>
<proteinExistence type="predicted"/>
<evidence type="ECO:0000313" key="2">
    <source>
        <dbReference type="Proteomes" id="UP001060215"/>
    </source>
</evidence>
<dbReference type="Proteomes" id="UP001060215">
    <property type="component" value="Chromosome 14"/>
</dbReference>
<sequence length="102" mass="11882">MKLKIYADRLSQPSRAVLIFCKLNGIDFEEITVDFVKLMQFSDILLVHFLELQIIGIQLISSKELRLTQCWIGITPIYAVVKLHLFKILHLQLYLAVNQVHM</sequence>
<organism evidence="1 2">
    <name type="scientific">Camellia lanceoleosa</name>
    <dbReference type="NCBI Taxonomy" id="1840588"/>
    <lineage>
        <taxon>Eukaryota</taxon>
        <taxon>Viridiplantae</taxon>
        <taxon>Streptophyta</taxon>
        <taxon>Embryophyta</taxon>
        <taxon>Tracheophyta</taxon>
        <taxon>Spermatophyta</taxon>
        <taxon>Magnoliopsida</taxon>
        <taxon>eudicotyledons</taxon>
        <taxon>Gunneridae</taxon>
        <taxon>Pentapetalae</taxon>
        <taxon>asterids</taxon>
        <taxon>Ericales</taxon>
        <taxon>Theaceae</taxon>
        <taxon>Camellia</taxon>
    </lineage>
</organism>
<keyword evidence="2" id="KW-1185">Reference proteome</keyword>
<accession>A0ACC0FFB6</accession>
<name>A0ACC0FFB6_9ERIC</name>
<dbReference type="EMBL" id="CM045771">
    <property type="protein sequence ID" value="KAI7987493.1"/>
    <property type="molecule type" value="Genomic_DNA"/>
</dbReference>
<evidence type="ECO:0000313" key="1">
    <source>
        <dbReference type="EMBL" id="KAI7987493.1"/>
    </source>
</evidence>
<reference evidence="1 2" key="1">
    <citation type="journal article" date="2022" name="Plant J.">
        <title>Chromosome-level genome of Camellia lanceoleosa provides a valuable resource for understanding genome evolution and self-incompatibility.</title>
        <authorList>
            <person name="Gong W."/>
            <person name="Xiao S."/>
            <person name="Wang L."/>
            <person name="Liao Z."/>
            <person name="Chang Y."/>
            <person name="Mo W."/>
            <person name="Hu G."/>
            <person name="Li W."/>
            <person name="Zhao G."/>
            <person name="Zhu H."/>
            <person name="Hu X."/>
            <person name="Ji K."/>
            <person name="Xiang X."/>
            <person name="Song Q."/>
            <person name="Yuan D."/>
            <person name="Jin S."/>
            <person name="Zhang L."/>
        </authorList>
    </citation>
    <scope>NUCLEOTIDE SEQUENCE [LARGE SCALE GENOMIC DNA]</scope>
    <source>
        <strain evidence="1">SQ_2022a</strain>
    </source>
</reference>
<gene>
    <name evidence="1" type="ORF">LOK49_LG13G01190</name>
</gene>